<comment type="caution">
    <text evidence="2">The sequence shown here is derived from an EMBL/GenBank/DDBJ whole genome shotgun (WGS) entry which is preliminary data.</text>
</comment>
<evidence type="ECO:0000313" key="3">
    <source>
        <dbReference type="Proteomes" id="UP000242875"/>
    </source>
</evidence>
<dbReference type="AlphaFoldDB" id="A0A261XVX2"/>
<sequence length="139" mass="15283">MSSVPPGSLAQNVYQQQQNMSGQAGNVYGPTDAKLPYGNEHGQPGMEPAKAPYDGGYPGGVPPSQQGTPVFVQERLRIEQSLGPVCPKGGYHELRMHYTTTTLLFAWLVIPYLCGWRGKRECVCKKCGQKFPQIYLPEP</sequence>
<reference evidence="2 3" key="1">
    <citation type="journal article" date="2017" name="Mycologia">
        <title>Bifiguratus adelaidae, gen. et sp. nov., a new member of Mucoromycotina in endophytic and soil-dwelling habitats.</title>
        <authorList>
            <person name="Torres-Cruz T.J."/>
            <person name="Billingsley Tobias T.L."/>
            <person name="Almatruk M."/>
            <person name="Hesse C."/>
            <person name="Kuske C.R."/>
            <person name="Desiro A."/>
            <person name="Benucci G.M."/>
            <person name="Bonito G."/>
            <person name="Stajich J.E."/>
            <person name="Dunlap C."/>
            <person name="Arnold A.E."/>
            <person name="Porras-Alfaro A."/>
        </authorList>
    </citation>
    <scope>NUCLEOTIDE SEQUENCE [LARGE SCALE GENOMIC DNA]</scope>
    <source>
        <strain evidence="2 3">AZ0501</strain>
    </source>
</reference>
<gene>
    <name evidence="2" type="ORF">BZG36_04105</name>
</gene>
<protein>
    <submittedName>
        <fullName evidence="2">Uncharacterized protein</fullName>
    </submittedName>
</protein>
<organism evidence="2 3">
    <name type="scientific">Bifiguratus adelaidae</name>
    <dbReference type="NCBI Taxonomy" id="1938954"/>
    <lineage>
        <taxon>Eukaryota</taxon>
        <taxon>Fungi</taxon>
        <taxon>Fungi incertae sedis</taxon>
        <taxon>Mucoromycota</taxon>
        <taxon>Mucoromycotina</taxon>
        <taxon>Endogonomycetes</taxon>
        <taxon>Endogonales</taxon>
        <taxon>Endogonales incertae sedis</taxon>
        <taxon>Bifiguratus</taxon>
    </lineage>
</organism>
<proteinExistence type="predicted"/>
<evidence type="ECO:0000256" key="1">
    <source>
        <dbReference type="SAM" id="MobiDB-lite"/>
    </source>
</evidence>
<dbReference type="EMBL" id="MVBO01000150">
    <property type="protein sequence ID" value="OZJ02468.1"/>
    <property type="molecule type" value="Genomic_DNA"/>
</dbReference>
<keyword evidence="3" id="KW-1185">Reference proteome</keyword>
<name>A0A261XVX2_9FUNG</name>
<accession>A0A261XVX2</accession>
<evidence type="ECO:0000313" key="2">
    <source>
        <dbReference type="EMBL" id="OZJ02468.1"/>
    </source>
</evidence>
<feature type="region of interest" description="Disordered" evidence="1">
    <location>
        <begin position="1"/>
        <end position="66"/>
    </location>
</feature>
<dbReference type="Proteomes" id="UP000242875">
    <property type="component" value="Unassembled WGS sequence"/>
</dbReference>
<dbReference type="OrthoDB" id="2273117at2759"/>
<feature type="compositionally biased region" description="Polar residues" evidence="1">
    <location>
        <begin position="1"/>
        <end position="24"/>
    </location>
</feature>